<dbReference type="InterPro" id="IPR050708">
    <property type="entry name" value="T6SS_VgrG/RHS"/>
</dbReference>
<evidence type="ECO:0000313" key="1">
    <source>
        <dbReference type="EMBL" id="AUN96706.1"/>
    </source>
</evidence>
<dbReference type="OrthoDB" id="5287471at2"/>
<dbReference type="KEGG" id="bsto:C0V70_00990"/>
<dbReference type="Pfam" id="PF20148">
    <property type="entry name" value="DUF6531"/>
    <property type="match status" value="1"/>
</dbReference>
<dbReference type="InterPro" id="IPR045351">
    <property type="entry name" value="DUF6531"/>
</dbReference>
<gene>
    <name evidence="1" type="ORF">C0V70_00990</name>
</gene>
<keyword evidence="2" id="KW-1185">Reference proteome</keyword>
<dbReference type="AlphaFoldDB" id="A0A2K9NMG7"/>
<accession>A0A2K9NMG7</accession>
<dbReference type="Gene3D" id="2.180.10.10">
    <property type="entry name" value="RHS repeat-associated core"/>
    <property type="match status" value="2"/>
</dbReference>
<dbReference type="EMBL" id="CP025704">
    <property type="protein sequence ID" value="AUN96706.1"/>
    <property type="molecule type" value="Genomic_DNA"/>
</dbReference>
<dbReference type="InterPro" id="IPR031325">
    <property type="entry name" value="RHS_repeat"/>
</dbReference>
<dbReference type="NCBIfam" id="TIGR01643">
    <property type="entry name" value="YD_repeat_2x"/>
    <property type="match status" value="1"/>
</dbReference>
<organism evidence="1 2">
    <name type="scientific">Bacteriovorax stolpii</name>
    <name type="common">Bdellovibrio stolpii</name>
    <dbReference type="NCBI Taxonomy" id="960"/>
    <lineage>
        <taxon>Bacteria</taxon>
        <taxon>Pseudomonadati</taxon>
        <taxon>Bdellovibrionota</taxon>
        <taxon>Bacteriovoracia</taxon>
        <taxon>Bacteriovoracales</taxon>
        <taxon>Bacteriovoracaceae</taxon>
        <taxon>Bacteriovorax</taxon>
    </lineage>
</organism>
<reference evidence="1 2" key="1">
    <citation type="submission" date="2018-01" db="EMBL/GenBank/DDBJ databases">
        <title>Complete genome sequence of Bacteriovorax stolpii DSM12778.</title>
        <authorList>
            <person name="Tang B."/>
            <person name="Chang J."/>
        </authorList>
    </citation>
    <scope>NUCLEOTIDE SEQUENCE [LARGE SCALE GENOMIC DNA]</scope>
    <source>
        <strain evidence="1 2">DSM 12778</strain>
    </source>
</reference>
<name>A0A2K9NMG7_BACTC</name>
<protein>
    <submittedName>
        <fullName evidence="1">Uncharacterized protein</fullName>
    </submittedName>
</protein>
<dbReference type="Proteomes" id="UP000235584">
    <property type="component" value="Chromosome"/>
</dbReference>
<evidence type="ECO:0000313" key="2">
    <source>
        <dbReference type="Proteomes" id="UP000235584"/>
    </source>
</evidence>
<sequence>MSFKKSLIALSLMPMMAFGGVNLKNGNFYITYTDIIAPGGDHDLEVTRTYNSKSTDNGWFGFGWGSLYETKLMVSADGSVVVMENGSGAQTRFVPKEAINVEIASKKIIEAMKKKEPVSDVMVQSLMKRLNSDSELRQFYSKKYNIETVLADGTMLYSNDRGIQTMVKEKTGYKRTGSDGKVDYFDNAGKLTKISDKNGYSISFEYKGEQLFAIKDTQAKQILFEWYPDGKIKSAAFTGDKKATYAYDTKGNLSTSTDVAGNTYKYDYDSNHNLTGITYIDTTKMQVKYDKNSFATEVIERNGESTKYKYENNPKNPDFHYWTTVTKKPVEGPESSSRYEYEIKTKPDGQQYTYRIATDVDGIKTETIYSECCSLPLKITRGKDVTTFEYNAKGLLTKKTSTRGEYVELAYDDKINKITRVVNNDGWTNFQYDKIGNLAKAVNSAGKSVLLIYDRSGKITKMIDQEKDDAKTRRTLSFKYNSLGKPVEIEMENVGIINVAYDNYGEIKKVESKAGAKMALQVTQAFQSLLSIVKPAGVNLNM</sequence>
<dbReference type="PANTHER" id="PTHR32305">
    <property type="match status" value="1"/>
</dbReference>
<dbReference type="Pfam" id="PF05593">
    <property type="entry name" value="RHS_repeat"/>
    <property type="match status" value="1"/>
</dbReference>
<dbReference type="InterPro" id="IPR006530">
    <property type="entry name" value="YD"/>
</dbReference>
<proteinExistence type="predicted"/>
<dbReference type="RefSeq" id="WP_102242001.1">
    <property type="nucleotide sequence ID" value="NZ_CP025704.1"/>
</dbReference>
<dbReference type="PANTHER" id="PTHR32305:SF15">
    <property type="entry name" value="PROTEIN RHSA-RELATED"/>
    <property type="match status" value="1"/>
</dbReference>